<evidence type="ECO:0000259" key="2">
    <source>
        <dbReference type="Pfam" id="PF03732"/>
    </source>
</evidence>
<reference evidence="3 4" key="1">
    <citation type="submission" date="2024-04" db="EMBL/GenBank/DDBJ databases">
        <authorList>
            <person name="Fracassetti M."/>
        </authorList>
    </citation>
    <scope>NUCLEOTIDE SEQUENCE [LARGE SCALE GENOMIC DNA]</scope>
</reference>
<protein>
    <recommendedName>
        <fullName evidence="2">Retrotransposon gag domain-containing protein</fullName>
    </recommendedName>
</protein>
<feature type="compositionally biased region" description="Low complexity" evidence="1">
    <location>
        <begin position="120"/>
        <end position="130"/>
    </location>
</feature>
<organism evidence="3 4">
    <name type="scientific">Linum trigynum</name>
    <dbReference type="NCBI Taxonomy" id="586398"/>
    <lineage>
        <taxon>Eukaryota</taxon>
        <taxon>Viridiplantae</taxon>
        <taxon>Streptophyta</taxon>
        <taxon>Embryophyta</taxon>
        <taxon>Tracheophyta</taxon>
        <taxon>Spermatophyta</taxon>
        <taxon>Magnoliopsida</taxon>
        <taxon>eudicotyledons</taxon>
        <taxon>Gunneridae</taxon>
        <taxon>Pentapetalae</taxon>
        <taxon>rosids</taxon>
        <taxon>fabids</taxon>
        <taxon>Malpighiales</taxon>
        <taxon>Linaceae</taxon>
        <taxon>Linum</taxon>
    </lineage>
</organism>
<dbReference type="AlphaFoldDB" id="A0AAV2G361"/>
<feature type="compositionally biased region" description="Low complexity" evidence="1">
    <location>
        <begin position="168"/>
        <end position="179"/>
    </location>
</feature>
<feature type="compositionally biased region" description="Low complexity" evidence="1">
    <location>
        <begin position="583"/>
        <end position="602"/>
    </location>
</feature>
<evidence type="ECO:0000313" key="4">
    <source>
        <dbReference type="Proteomes" id="UP001497516"/>
    </source>
</evidence>
<dbReference type="Proteomes" id="UP001497516">
    <property type="component" value="Chromosome 8"/>
</dbReference>
<feature type="region of interest" description="Disordered" evidence="1">
    <location>
        <begin position="120"/>
        <end position="302"/>
    </location>
</feature>
<keyword evidence="4" id="KW-1185">Reference proteome</keyword>
<dbReference type="Pfam" id="PF03732">
    <property type="entry name" value="Retrotrans_gag"/>
    <property type="match status" value="1"/>
</dbReference>
<feature type="compositionally biased region" description="Basic and acidic residues" evidence="1">
    <location>
        <begin position="143"/>
        <end position="154"/>
    </location>
</feature>
<dbReference type="EMBL" id="OZ034821">
    <property type="protein sequence ID" value="CAL1405108.1"/>
    <property type="molecule type" value="Genomic_DNA"/>
</dbReference>
<feature type="compositionally biased region" description="Polar residues" evidence="1">
    <location>
        <begin position="338"/>
        <end position="350"/>
    </location>
</feature>
<sequence length="679" mass="73174">MSNPVDKQQPQRQLKEVVTVKDVTTKKYDALAASLESLTEVTVRAVEASKGSIGAIEAMGDQIKASIEEMGKSVAENICGALAATTQEVLTQVLKNREPPAAPAIGAAQAAAAAAGGKPTAATAAGSGAPRGDEGVGQTGARARREEKEAEEKPPGSGAETGTTQVLAASGGAPGNSGARFATAPAFSGPGLLPTPTDLAQDKAQGKQKMAGYEGEPLSFGPDREEPWVEEEELSFGDPEGWMGPSPEEARWGWAAGSKPGWVHGGQPVRPKSVRPNSVGTKPVGPNRTGPAHPQTGSSWFGPSRGLGKGPEYGYPPWSTPWTGGGRGRGWQDMGHGSRTQPEYQGNHQEVTGDWPYPPQQRAAGNHDRQGARNPPPPPNAGRYEYHNPLYENEEESVFRAKPPVIEFPKFDGSGDVGLWLYAAERWFRNHPIREERKAHLASFYLEGDALQWWEWTERAYAAAGEFISWPRFQDELRYQFGKAEGWAPEQLAKLRQTGSVAEYRAEFLKLGNQCKEMTEETLVGLCMAGLRPELATAVKVFEPDSLRVAFRIAGRKEEELASWRTSAGRIQKASGGVGAGAGTSPPTGNASPAATGATAASRFQSRLPPKGFVRLTQAEMDQKRRDGRCFNCDERYTVGHQCAKGHLMLLVGNWEDEGEEMEAREAEEKKEEKKEGPP</sequence>
<feature type="compositionally biased region" description="Basic and acidic residues" evidence="1">
    <location>
        <begin position="662"/>
        <end position="679"/>
    </location>
</feature>
<proteinExistence type="predicted"/>
<evidence type="ECO:0000256" key="1">
    <source>
        <dbReference type="SAM" id="MobiDB-lite"/>
    </source>
</evidence>
<evidence type="ECO:0000313" key="3">
    <source>
        <dbReference type="EMBL" id="CAL1405108.1"/>
    </source>
</evidence>
<feature type="region of interest" description="Disordered" evidence="1">
    <location>
        <begin position="659"/>
        <end position="679"/>
    </location>
</feature>
<name>A0AAV2G361_9ROSI</name>
<dbReference type="InterPro" id="IPR005162">
    <property type="entry name" value="Retrotrans_gag_dom"/>
</dbReference>
<feature type="region of interest" description="Disordered" evidence="1">
    <location>
        <begin position="573"/>
        <end position="612"/>
    </location>
</feature>
<feature type="region of interest" description="Disordered" evidence="1">
    <location>
        <begin position="324"/>
        <end position="386"/>
    </location>
</feature>
<gene>
    <name evidence="3" type="ORF">LTRI10_LOCUS44916</name>
</gene>
<accession>A0AAV2G361</accession>
<feature type="domain" description="Retrotransposon gag" evidence="2">
    <location>
        <begin position="441"/>
        <end position="533"/>
    </location>
</feature>